<dbReference type="PANTHER" id="PTHR43584">
    <property type="entry name" value="NUCLEOTIDYL TRANSFERASE"/>
    <property type="match status" value="1"/>
</dbReference>
<dbReference type="SUPFAM" id="SSF53448">
    <property type="entry name" value="Nucleotide-diphospho-sugar transferases"/>
    <property type="match status" value="1"/>
</dbReference>
<dbReference type="CDD" id="cd04181">
    <property type="entry name" value="NTP_transferase"/>
    <property type="match status" value="1"/>
</dbReference>
<keyword evidence="2" id="KW-0548">Nucleotidyltransferase</keyword>
<feature type="domain" description="Nucleotidyl transferase" evidence="3">
    <location>
        <begin position="2"/>
        <end position="216"/>
    </location>
</feature>
<evidence type="ECO:0000256" key="2">
    <source>
        <dbReference type="ARBA" id="ARBA00022695"/>
    </source>
</evidence>
<dbReference type="PANTHER" id="PTHR43584:SF8">
    <property type="entry name" value="N-ACETYLMURAMATE ALPHA-1-PHOSPHATE URIDYLYLTRANSFERASE"/>
    <property type="match status" value="1"/>
</dbReference>
<dbReference type="Gene3D" id="3.90.550.10">
    <property type="entry name" value="Spore Coat Polysaccharide Biosynthesis Protein SpsA, Chain A"/>
    <property type="match status" value="1"/>
</dbReference>
<dbReference type="Proteomes" id="UP000178650">
    <property type="component" value="Unassembled WGS sequence"/>
</dbReference>
<evidence type="ECO:0000313" key="5">
    <source>
        <dbReference type="Proteomes" id="UP000178650"/>
    </source>
</evidence>
<reference evidence="4 5" key="1">
    <citation type="journal article" date="2016" name="Nat. Commun.">
        <title>Thousands of microbial genomes shed light on interconnected biogeochemical processes in an aquifer system.</title>
        <authorList>
            <person name="Anantharaman K."/>
            <person name="Brown C.T."/>
            <person name="Hug L.A."/>
            <person name="Sharon I."/>
            <person name="Castelle C.J."/>
            <person name="Probst A.J."/>
            <person name="Thomas B.C."/>
            <person name="Singh A."/>
            <person name="Wilkins M.J."/>
            <person name="Karaoz U."/>
            <person name="Brodie E.L."/>
            <person name="Williams K.H."/>
            <person name="Hubbard S.S."/>
            <person name="Banfield J.F."/>
        </authorList>
    </citation>
    <scope>NUCLEOTIDE SEQUENCE [LARGE SCALE GENOMIC DNA]</scope>
</reference>
<evidence type="ECO:0000256" key="1">
    <source>
        <dbReference type="ARBA" id="ARBA00022679"/>
    </source>
</evidence>
<dbReference type="InterPro" id="IPR005835">
    <property type="entry name" value="NTP_transferase_dom"/>
</dbReference>
<dbReference type="InterPro" id="IPR050065">
    <property type="entry name" value="GlmU-like"/>
</dbReference>
<evidence type="ECO:0000313" key="4">
    <source>
        <dbReference type="EMBL" id="OGZ79614.1"/>
    </source>
</evidence>
<accession>A0A1G2IXM6</accession>
<name>A0A1G2IXM6_9BACT</name>
<organism evidence="4 5">
    <name type="scientific">Candidatus Staskawiczbacteria bacterium RIFOXYB1_FULL_37_44</name>
    <dbReference type="NCBI Taxonomy" id="1802223"/>
    <lineage>
        <taxon>Bacteria</taxon>
        <taxon>Candidatus Staskawicziibacteriota</taxon>
    </lineage>
</organism>
<proteinExistence type="predicted"/>
<dbReference type="Pfam" id="PF00483">
    <property type="entry name" value="NTP_transferase"/>
    <property type="match status" value="1"/>
</dbReference>
<keyword evidence="1 4" id="KW-0808">Transferase</keyword>
<dbReference type="STRING" id="1802223.A2358_01460"/>
<sequence>MKALILAGGRGKRLGELSQNKNKCMTEVKGRPLIQYSLDLACKMNISEMVILVGYRAEDITSAFGTEYKGIPIKYAVQPEQKGLVNAIECAAPSLGGEDFILMLGDELMIQPRHQQMLDMYKKEGLFAVCGVINAPDKNLVKKTYCVVERENNIISRLIEKPENPLNNIMGTGNVILKNEILSYIPKTPINANRGEKELVDLIQCAIDDGKIVKSFYICDSYLNINNAEELKEAESSFYHP</sequence>
<comment type="caution">
    <text evidence="4">The sequence shown here is derived from an EMBL/GenBank/DDBJ whole genome shotgun (WGS) entry which is preliminary data.</text>
</comment>
<protein>
    <submittedName>
        <fullName evidence="4">Nucleotidyl transferase</fullName>
    </submittedName>
</protein>
<dbReference type="InterPro" id="IPR029044">
    <property type="entry name" value="Nucleotide-diphossugar_trans"/>
</dbReference>
<dbReference type="GO" id="GO:0016779">
    <property type="term" value="F:nucleotidyltransferase activity"/>
    <property type="evidence" value="ECO:0007669"/>
    <property type="project" value="UniProtKB-KW"/>
</dbReference>
<gene>
    <name evidence="4" type="ORF">A2358_01460</name>
</gene>
<dbReference type="AlphaFoldDB" id="A0A1G2IXM6"/>
<evidence type="ECO:0000259" key="3">
    <source>
        <dbReference type="Pfam" id="PF00483"/>
    </source>
</evidence>
<dbReference type="EMBL" id="MHPJ01000001">
    <property type="protein sequence ID" value="OGZ79614.1"/>
    <property type="molecule type" value="Genomic_DNA"/>
</dbReference>